<dbReference type="InterPro" id="IPR018978">
    <property type="entry name" value="SDO1/SBDS_central"/>
</dbReference>
<evidence type="ECO:0000313" key="5">
    <source>
        <dbReference type="EMBL" id="UYP46267.1"/>
    </source>
</evidence>
<evidence type="ECO:0000313" key="6">
    <source>
        <dbReference type="Proteomes" id="UP001208689"/>
    </source>
</evidence>
<evidence type="ECO:0000259" key="3">
    <source>
        <dbReference type="Pfam" id="PF09377"/>
    </source>
</evidence>
<dbReference type="Gene3D" id="3.30.1250.10">
    <property type="entry name" value="Ribosome maturation protein SBDS, N-terminal domain"/>
    <property type="match status" value="1"/>
</dbReference>
<dbReference type="InterPro" id="IPR046928">
    <property type="entry name" value="SDO1/SBDS_C"/>
</dbReference>
<dbReference type="InterPro" id="IPR036786">
    <property type="entry name" value="Ribosome_mat_SBDS_N_sf"/>
</dbReference>
<dbReference type="Pfam" id="PF01172">
    <property type="entry name" value="SBDS_N"/>
    <property type="match status" value="1"/>
</dbReference>
<dbReference type="NCBIfam" id="TIGR00291">
    <property type="entry name" value="RNA_SBDS"/>
    <property type="match status" value="1"/>
</dbReference>
<sequence length="264" mass="30534">MSQNRGSPKGNFDLGKYIIVKLRKGKTNFEMVSDPEEAWKAKKILAEYRKKENQDQALTREDLLHHPDLDLTNIFPTYDIFTNVKKADRCTSEDLQEAFETTNEREVAAEFVLDGEFLWTQAQRQKWVEKKKKQIITILARNCVNPQSKKPHPPKRIEKAMEEARVSIDLDKTAEEQIETILKKIQLIIPIRMESVEMAVKIPAIYAAKAYNTVEKYAQVKKSEWQTDGSWVGMVSLPAGLQMEMLEKLNKLTHGRMQSKLLQN</sequence>
<evidence type="ECO:0000256" key="1">
    <source>
        <dbReference type="ARBA" id="ARBA00007433"/>
    </source>
</evidence>
<name>A0ABY6HV81_9ARCH</name>
<proteinExistence type="inferred from homology"/>
<accession>A0ABY6HV81</accession>
<protein>
    <submittedName>
        <fullName evidence="5">Ribosome maturation protein SDO1</fullName>
    </submittedName>
</protein>
<dbReference type="SUPFAM" id="SSF54980">
    <property type="entry name" value="EF-G C-terminal domain-like"/>
    <property type="match status" value="1"/>
</dbReference>
<feature type="domain" description="Ribosome maturation protein SDO1/SBDS C-terminal" evidence="4">
    <location>
        <begin position="197"/>
        <end position="263"/>
    </location>
</feature>
<dbReference type="Gene3D" id="3.30.70.240">
    <property type="match status" value="1"/>
</dbReference>
<dbReference type="SUPFAM" id="SSF109728">
    <property type="entry name" value="Hypothetical protein AF0491, middle domain"/>
    <property type="match status" value="1"/>
</dbReference>
<dbReference type="InterPro" id="IPR039100">
    <property type="entry name" value="Sdo1/SBDS-like"/>
</dbReference>
<feature type="domain" description="Ribosome maturation protein SDO1/SBDS central" evidence="3">
    <location>
        <begin position="133"/>
        <end position="193"/>
    </location>
</feature>
<feature type="domain" description="Ribosome maturation protein SDO1/SBDS N-terminal" evidence="2">
    <location>
        <begin position="65"/>
        <end position="124"/>
    </location>
</feature>
<dbReference type="InterPro" id="IPR002140">
    <property type="entry name" value="Sdo1/SBDS"/>
</dbReference>
<dbReference type="Gene3D" id="1.10.10.900">
    <property type="entry name" value="SBDS protein C-terminal domain, subdomain 1"/>
    <property type="match status" value="1"/>
</dbReference>
<keyword evidence="6" id="KW-1185">Reference proteome</keyword>
<evidence type="ECO:0000259" key="2">
    <source>
        <dbReference type="Pfam" id="PF01172"/>
    </source>
</evidence>
<dbReference type="Pfam" id="PF09377">
    <property type="entry name" value="SBDS_domain_II"/>
    <property type="match status" value="1"/>
</dbReference>
<comment type="similarity">
    <text evidence="1">Belongs to the SDO1/SBDS family.</text>
</comment>
<dbReference type="Pfam" id="PF20268">
    <property type="entry name" value="SBDS_C"/>
    <property type="match status" value="1"/>
</dbReference>
<dbReference type="InterPro" id="IPR037188">
    <property type="entry name" value="Sdo1/SBDS_central_sf"/>
</dbReference>
<dbReference type="SUPFAM" id="SSF89895">
    <property type="entry name" value="FYSH domain"/>
    <property type="match status" value="1"/>
</dbReference>
<dbReference type="PANTHER" id="PTHR10927:SF4">
    <property type="entry name" value="RIBOSOME MATURATION PROTEIN SDO1 HOMOLOG"/>
    <property type="match status" value="1"/>
</dbReference>
<dbReference type="EMBL" id="CP104013">
    <property type="protein sequence ID" value="UYP46267.1"/>
    <property type="molecule type" value="Genomic_DNA"/>
</dbReference>
<dbReference type="PANTHER" id="PTHR10927">
    <property type="entry name" value="RIBOSOME MATURATION PROTEIN SBDS"/>
    <property type="match status" value="1"/>
</dbReference>
<evidence type="ECO:0000259" key="4">
    <source>
        <dbReference type="Pfam" id="PF20268"/>
    </source>
</evidence>
<dbReference type="Proteomes" id="UP001208689">
    <property type="component" value="Chromosome"/>
</dbReference>
<organism evidence="5 6">
    <name type="scientific">Candidatus Lokiarchaeum ossiferum</name>
    <dbReference type="NCBI Taxonomy" id="2951803"/>
    <lineage>
        <taxon>Archaea</taxon>
        <taxon>Promethearchaeati</taxon>
        <taxon>Promethearchaeota</taxon>
        <taxon>Promethearchaeia</taxon>
        <taxon>Promethearchaeales</taxon>
        <taxon>Promethearchaeaceae</taxon>
        <taxon>Candidatus Lokiarchaeum</taxon>
    </lineage>
</organism>
<dbReference type="InterPro" id="IPR019783">
    <property type="entry name" value="SDO1/SBDS_N"/>
</dbReference>
<gene>
    <name evidence="5" type="ORF">NEF87_002552</name>
</gene>
<dbReference type="InterPro" id="IPR035647">
    <property type="entry name" value="EFG_III/V"/>
</dbReference>
<reference evidence="5" key="1">
    <citation type="submission" date="2022-09" db="EMBL/GenBank/DDBJ databases">
        <title>Actin cytoskeleton and complex cell architecture in an #Asgard archaeon.</title>
        <authorList>
            <person name="Ponce Toledo R.I."/>
            <person name="Schleper C."/>
            <person name="Rodrigues Oliveira T."/>
            <person name="Wollweber F."/>
            <person name="Xu J."/>
            <person name="Rittmann S."/>
            <person name="Klingl A."/>
            <person name="Pilhofer M."/>
        </authorList>
    </citation>
    <scope>NUCLEOTIDE SEQUENCE</scope>
    <source>
        <strain evidence="5">B-35</strain>
    </source>
</reference>